<organism evidence="1 2">
    <name type="scientific">Pocillopora damicornis</name>
    <name type="common">Cauliflower coral</name>
    <name type="synonym">Millepora damicornis</name>
    <dbReference type="NCBI Taxonomy" id="46731"/>
    <lineage>
        <taxon>Eukaryota</taxon>
        <taxon>Metazoa</taxon>
        <taxon>Cnidaria</taxon>
        <taxon>Anthozoa</taxon>
        <taxon>Hexacorallia</taxon>
        <taxon>Scleractinia</taxon>
        <taxon>Astrocoeniina</taxon>
        <taxon>Pocilloporidae</taxon>
        <taxon>Pocillopora</taxon>
    </lineage>
</organism>
<evidence type="ECO:0000313" key="1">
    <source>
        <dbReference type="EMBL" id="RMX39970.1"/>
    </source>
</evidence>
<protein>
    <submittedName>
        <fullName evidence="1">Uncharacterized protein</fullName>
    </submittedName>
</protein>
<name>A0A3M6TF29_POCDA</name>
<dbReference type="OrthoDB" id="5979240at2759"/>
<gene>
    <name evidence="1" type="ORF">pdam_00025829</name>
</gene>
<evidence type="ECO:0000313" key="2">
    <source>
        <dbReference type="Proteomes" id="UP000275408"/>
    </source>
</evidence>
<accession>A0A3M6TF29</accession>
<dbReference type="AlphaFoldDB" id="A0A3M6TF29"/>
<dbReference type="EMBL" id="RCHS01003707">
    <property type="protein sequence ID" value="RMX39970.1"/>
    <property type="molecule type" value="Genomic_DNA"/>
</dbReference>
<keyword evidence="2" id="KW-1185">Reference proteome</keyword>
<reference evidence="1 2" key="1">
    <citation type="journal article" date="2018" name="Sci. Rep.">
        <title>Comparative analysis of the Pocillopora damicornis genome highlights role of immune system in coral evolution.</title>
        <authorList>
            <person name="Cunning R."/>
            <person name="Bay R.A."/>
            <person name="Gillette P."/>
            <person name="Baker A.C."/>
            <person name="Traylor-Knowles N."/>
        </authorList>
    </citation>
    <scope>NUCLEOTIDE SEQUENCE [LARGE SCALE GENOMIC DNA]</scope>
    <source>
        <strain evidence="1">RSMAS</strain>
        <tissue evidence="1">Whole animal</tissue>
    </source>
</reference>
<proteinExistence type="predicted"/>
<sequence length="225" mass="25951">MLTLSLCYQVWLIEKEPGTEDPSACSLAFRRSAPLPVRNSLTQILPDEHSGDASNSPVFHICDTFHQRMKLDILMPSVGFDCRLKIRTFPKSPQTTTPQAEEEHKILENYLMEMRIEDGQLKFPPISKLPDGFDLFFQRRSLRKTYRYEDDGDMFTLTVCKDQSKEVNADQTDAYSFNESEAKVLLVIQKQFSTYMHFPDSNPSSPLGVILHECHFFFLRSQVAQ</sequence>
<comment type="caution">
    <text evidence="1">The sequence shown here is derived from an EMBL/GenBank/DDBJ whole genome shotgun (WGS) entry which is preliminary data.</text>
</comment>
<dbReference type="Proteomes" id="UP000275408">
    <property type="component" value="Unassembled WGS sequence"/>
</dbReference>